<feature type="compositionally biased region" description="Basic and acidic residues" evidence="1">
    <location>
        <begin position="10"/>
        <end position="25"/>
    </location>
</feature>
<name>A0A5B0QQD2_PUCGR</name>
<dbReference type="GO" id="GO:0016787">
    <property type="term" value="F:hydrolase activity"/>
    <property type="evidence" value="ECO:0007669"/>
    <property type="project" value="UniProtKB-KW"/>
</dbReference>
<evidence type="ECO:0000313" key="4">
    <source>
        <dbReference type="Proteomes" id="UP000324748"/>
    </source>
</evidence>
<organism evidence="3 4">
    <name type="scientific">Puccinia graminis f. sp. tritici</name>
    <dbReference type="NCBI Taxonomy" id="56615"/>
    <lineage>
        <taxon>Eukaryota</taxon>
        <taxon>Fungi</taxon>
        <taxon>Dikarya</taxon>
        <taxon>Basidiomycota</taxon>
        <taxon>Pucciniomycotina</taxon>
        <taxon>Pucciniomycetes</taxon>
        <taxon>Pucciniales</taxon>
        <taxon>Pucciniaceae</taxon>
        <taxon>Puccinia</taxon>
    </lineage>
</organism>
<evidence type="ECO:0000259" key="2">
    <source>
        <dbReference type="Pfam" id="PF20515"/>
    </source>
</evidence>
<feature type="compositionally biased region" description="Polar residues" evidence="1">
    <location>
        <begin position="26"/>
        <end position="41"/>
    </location>
</feature>
<feature type="region of interest" description="Disordered" evidence="1">
    <location>
        <begin position="413"/>
        <end position="432"/>
    </location>
</feature>
<evidence type="ECO:0000313" key="3">
    <source>
        <dbReference type="EMBL" id="KAA1115084.1"/>
    </source>
</evidence>
<keyword evidence="4" id="KW-1185">Reference proteome</keyword>
<protein>
    <submittedName>
        <fullName evidence="3">Ubiquitin carboxyl-terminal hydrolase 7</fullName>
    </submittedName>
</protein>
<evidence type="ECO:0000256" key="1">
    <source>
        <dbReference type="SAM" id="MobiDB-lite"/>
    </source>
</evidence>
<feature type="region of interest" description="Disordered" evidence="1">
    <location>
        <begin position="1"/>
        <end position="102"/>
    </location>
</feature>
<feature type="domain" description="Tet-like 2OG-Fe(II) oxygenase" evidence="2">
    <location>
        <begin position="187"/>
        <end position="370"/>
    </location>
</feature>
<feature type="compositionally biased region" description="Basic and acidic residues" evidence="1">
    <location>
        <begin position="78"/>
        <end position="93"/>
    </location>
</feature>
<accession>A0A5B0QQD2</accession>
<dbReference type="InterPro" id="IPR046798">
    <property type="entry name" value="2OG-FeII_Oxy_6"/>
</dbReference>
<reference evidence="3 4" key="1">
    <citation type="submission" date="2019-05" db="EMBL/GenBank/DDBJ databases">
        <title>Emergence of the Ug99 lineage of the wheat stem rust pathogen through somatic hybridization.</title>
        <authorList>
            <person name="Li F."/>
            <person name="Upadhyaya N.M."/>
            <person name="Sperschneider J."/>
            <person name="Matny O."/>
            <person name="Nguyen-Phuc H."/>
            <person name="Mago R."/>
            <person name="Raley C."/>
            <person name="Miller M.E."/>
            <person name="Silverstein K.A.T."/>
            <person name="Henningsen E."/>
            <person name="Hirsch C.D."/>
            <person name="Visser B."/>
            <person name="Pretorius Z.A."/>
            <person name="Steffenson B.J."/>
            <person name="Schwessinger B."/>
            <person name="Dodds P.N."/>
            <person name="Figueroa M."/>
        </authorList>
    </citation>
    <scope>NUCLEOTIDE SEQUENCE [LARGE SCALE GENOMIC DNA]</scope>
    <source>
        <strain evidence="3">21-0</strain>
    </source>
</reference>
<proteinExistence type="predicted"/>
<dbReference type="AlphaFoldDB" id="A0A5B0QQD2"/>
<dbReference type="Proteomes" id="UP000324748">
    <property type="component" value="Unassembled WGS sequence"/>
</dbReference>
<feature type="compositionally biased region" description="Polar residues" evidence="1">
    <location>
        <begin position="52"/>
        <end position="75"/>
    </location>
</feature>
<keyword evidence="3" id="KW-0378">Hydrolase</keyword>
<sequence length="432" mass="49333">MVNPGFNRSIHPESVHFDRHLDSRNHPGTTANDSSRSTCTTPRMDHPARIRQSATHHSTHINHQVGSNRPHQNASRIDISENKNKPRLTERQKKNQKIQQRMHHLSFPSTKKDDIKPYILALNQYPETTIRLNSSSFTSKKVVGTDNMGKNILFMAQFHELDEEDPVVNGLSEIIRDLHMMGKNRYPIRPKNLISGTMKGIGFRGGMEGDHSAGTYARVSKIKEEARQRDKALWDKLPAHNLFLCDRLRHFSQQAFENNVSLLERFGLPSWSDSEWTEFANDDTRAFTNAIVTNNNFVNEPHKDDDENEFSYGIFSYINPENGQPICPITSASGHAIRFPEFNCEIDFGTSPGIIEVIWATNRVVHHTTSPSSPLRTTKQMMHFGSSFQTGKTLIERAVILDELPPDQKAKRIFGRSERNEVEDLRASKRTK</sequence>
<dbReference type="OrthoDB" id="2495097at2759"/>
<dbReference type="Pfam" id="PF20515">
    <property type="entry name" value="2OG-FeII_Oxy_6"/>
    <property type="match status" value="1"/>
</dbReference>
<gene>
    <name evidence="3" type="primary">USP7_24</name>
    <name evidence="3" type="ORF">PGT21_031152</name>
</gene>
<dbReference type="EMBL" id="VSWC01000014">
    <property type="protein sequence ID" value="KAA1115084.1"/>
    <property type="molecule type" value="Genomic_DNA"/>
</dbReference>
<comment type="caution">
    <text evidence="3">The sequence shown here is derived from an EMBL/GenBank/DDBJ whole genome shotgun (WGS) entry which is preliminary data.</text>
</comment>